<dbReference type="EMBL" id="GBRH01224966">
    <property type="protein sequence ID" value="JAD72929.1"/>
    <property type="molecule type" value="Transcribed_RNA"/>
</dbReference>
<sequence>MFKTQYCVISILRYCNSFIKEISYQPFHHIICLSCFNHFSKHIFCHIKKER</sequence>
<reference evidence="1" key="1">
    <citation type="submission" date="2014-09" db="EMBL/GenBank/DDBJ databases">
        <authorList>
            <person name="Magalhaes I.L.F."/>
            <person name="Oliveira U."/>
            <person name="Santos F.R."/>
            <person name="Vidigal T.H.D.A."/>
            <person name="Brescovit A.D."/>
            <person name="Santos A.J."/>
        </authorList>
    </citation>
    <scope>NUCLEOTIDE SEQUENCE</scope>
    <source>
        <tissue evidence="1">Shoot tissue taken approximately 20 cm above the soil surface</tissue>
    </source>
</reference>
<proteinExistence type="predicted"/>
<organism evidence="1">
    <name type="scientific">Arundo donax</name>
    <name type="common">Giant reed</name>
    <name type="synonym">Donax arundinaceus</name>
    <dbReference type="NCBI Taxonomy" id="35708"/>
    <lineage>
        <taxon>Eukaryota</taxon>
        <taxon>Viridiplantae</taxon>
        <taxon>Streptophyta</taxon>
        <taxon>Embryophyta</taxon>
        <taxon>Tracheophyta</taxon>
        <taxon>Spermatophyta</taxon>
        <taxon>Magnoliopsida</taxon>
        <taxon>Liliopsida</taxon>
        <taxon>Poales</taxon>
        <taxon>Poaceae</taxon>
        <taxon>PACMAD clade</taxon>
        <taxon>Arundinoideae</taxon>
        <taxon>Arundineae</taxon>
        <taxon>Arundo</taxon>
    </lineage>
</organism>
<evidence type="ECO:0000313" key="1">
    <source>
        <dbReference type="EMBL" id="JAD72929.1"/>
    </source>
</evidence>
<dbReference type="AlphaFoldDB" id="A0A0A9C9C6"/>
<protein>
    <submittedName>
        <fullName evidence="1">Uncharacterized protein</fullName>
    </submittedName>
</protein>
<name>A0A0A9C9C6_ARUDO</name>
<reference evidence="1" key="2">
    <citation type="journal article" date="2015" name="Data Brief">
        <title>Shoot transcriptome of the giant reed, Arundo donax.</title>
        <authorList>
            <person name="Barrero R.A."/>
            <person name="Guerrero F.D."/>
            <person name="Moolhuijzen P."/>
            <person name="Goolsby J.A."/>
            <person name="Tidwell J."/>
            <person name="Bellgard S.E."/>
            <person name="Bellgard M.I."/>
        </authorList>
    </citation>
    <scope>NUCLEOTIDE SEQUENCE</scope>
    <source>
        <tissue evidence="1">Shoot tissue taken approximately 20 cm above the soil surface</tissue>
    </source>
</reference>
<accession>A0A0A9C9C6</accession>